<dbReference type="AlphaFoldDB" id="A0A438CS13"/>
<dbReference type="EMBL" id="QGNW01002051">
    <property type="protein sequence ID" value="RVW25929.1"/>
    <property type="molecule type" value="Genomic_DNA"/>
</dbReference>
<dbReference type="Pfam" id="PF10294">
    <property type="entry name" value="Methyltransf_16"/>
    <property type="match status" value="1"/>
</dbReference>
<protein>
    <submittedName>
        <fullName evidence="2">Uncharacterized protein</fullName>
    </submittedName>
</protein>
<comment type="caution">
    <text evidence="2">The sequence shown here is derived from an EMBL/GenBank/DDBJ whole genome shotgun (WGS) entry which is preliminary data.</text>
</comment>
<gene>
    <name evidence="2" type="ORF">CK203_095943</name>
</gene>
<feature type="transmembrane region" description="Helical" evidence="1">
    <location>
        <begin position="20"/>
        <end position="44"/>
    </location>
</feature>
<evidence type="ECO:0000313" key="3">
    <source>
        <dbReference type="Proteomes" id="UP000288805"/>
    </source>
</evidence>
<name>A0A438CS13_VITVI</name>
<dbReference type="InterPro" id="IPR029063">
    <property type="entry name" value="SAM-dependent_MTases_sf"/>
</dbReference>
<organism evidence="2 3">
    <name type="scientific">Vitis vinifera</name>
    <name type="common">Grape</name>
    <dbReference type="NCBI Taxonomy" id="29760"/>
    <lineage>
        <taxon>Eukaryota</taxon>
        <taxon>Viridiplantae</taxon>
        <taxon>Streptophyta</taxon>
        <taxon>Embryophyta</taxon>
        <taxon>Tracheophyta</taxon>
        <taxon>Spermatophyta</taxon>
        <taxon>Magnoliopsida</taxon>
        <taxon>eudicotyledons</taxon>
        <taxon>Gunneridae</taxon>
        <taxon>Pentapetalae</taxon>
        <taxon>rosids</taxon>
        <taxon>Vitales</taxon>
        <taxon>Vitaceae</taxon>
        <taxon>Viteae</taxon>
        <taxon>Vitis</taxon>
    </lineage>
</organism>
<proteinExistence type="predicted"/>
<evidence type="ECO:0000313" key="2">
    <source>
        <dbReference type="EMBL" id="RVW25929.1"/>
    </source>
</evidence>
<keyword evidence="1" id="KW-1133">Transmembrane helix</keyword>
<dbReference type="Proteomes" id="UP000288805">
    <property type="component" value="Unassembled WGS sequence"/>
</dbReference>
<keyword evidence="1" id="KW-0812">Transmembrane</keyword>
<evidence type="ECO:0000256" key="1">
    <source>
        <dbReference type="SAM" id="Phobius"/>
    </source>
</evidence>
<sequence>MGCPTWVLYILDYQEVSIAHIGSGLFLFCVPSCIAALLGAQVFLTDLPDRLRLLKKNVETNLKQGDLRGSATVHELTWGDDPEPELIEPLPDYDDDRVISATFTFNARNRIFIRSCLLSLRIEQRNMKSSKVDSMDWACSIGGSYPTSALQLFS</sequence>
<accession>A0A438CS13</accession>
<dbReference type="Gene3D" id="3.40.50.150">
    <property type="entry name" value="Vaccinia Virus protein VP39"/>
    <property type="match status" value="1"/>
</dbReference>
<keyword evidence="1" id="KW-0472">Membrane</keyword>
<dbReference type="InterPro" id="IPR019410">
    <property type="entry name" value="Methyltransf_16"/>
</dbReference>
<reference evidence="2 3" key="1">
    <citation type="journal article" date="2018" name="PLoS Genet.">
        <title>Population sequencing reveals clonal diversity and ancestral inbreeding in the grapevine cultivar Chardonnay.</title>
        <authorList>
            <person name="Roach M.J."/>
            <person name="Johnson D.L."/>
            <person name="Bohlmann J."/>
            <person name="van Vuuren H.J."/>
            <person name="Jones S.J."/>
            <person name="Pretorius I.S."/>
            <person name="Schmidt S.A."/>
            <person name="Borneman A.R."/>
        </authorList>
    </citation>
    <scope>NUCLEOTIDE SEQUENCE [LARGE SCALE GENOMIC DNA]</scope>
    <source>
        <strain evidence="3">cv. Chardonnay</strain>
        <tissue evidence="2">Leaf</tissue>
    </source>
</reference>